<evidence type="ECO:0000313" key="1">
    <source>
        <dbReference type="EMBL" id="CAB3742574.1"/>
    </source>
</evidence>
<accession>A0A6J5CNX1</accession>
<organism evidence="1 2">
    <name type="scientific">Paraburkholderia phenoliruptrix</name>
    <dbReference type="NCBI Taxonomy" id="252970"/>
    <lineage>
        <taxon>Bacteria</taxon>
        <taxon>Pseudomonadati</taxon>
        <taxon>Pseudomonadota</taxon>
        <taxon>Betaproteobacteria</taxon>
        <taxon>Burkholderiales</taxon>
        <taxon>Burkholderiaceae</taxon>
        <taxon>Paraburkholderia</taxon>
    </lineage>
</organism>
<evidence type="ECO:0008006" key="3">
    <source>
        <dbReference type="Google" id="ProtNLM"/>
    </source>
</evidence>
<dbReference type="AlphaFoldDB" id="A0A6J5CNX1"/>
<evidence type="ECO:0000313" key="2">
    <source>
        <dbReference type="Proteomes" id="UP000494249"/>
    </source>
</evidence>
<dbReference type="RefSeq" id="WP_175145651.1">
    <property type="nucleotide sequence ID" value="NZ_CADFGL010000080.1"/>
</dbReference>
<protein>
    <recommendedName>
        <fullName evidence="3">Phage tail collar domain-containing protein</fullName>
    </recommendedName>
</protein>
<gene>
    <name evidence="1" type="ORF">LMG22037_06611</name>
</gene>
<name>A0A6J5CNX1_9BURK</name>
<dbReference type="EMBL" id="CADIKB010000086">
    <property type="protein sequence ID" value="CAB3742574.1"/>
    <property type="molecule type" value="Genomic_DNA"/>
</dbReference>
<dbReference type="Proteomes" id="UP000494249">
    <property type="component" value="Unassembled WGS sequence"/>
</dbReference>
<proteinExistence type="predicted"/>
<sequence length="276" mass="27878">MTTFIFANNINTTLAGNVSTSATTITLSSSANLPSSIPSGSALVITLNDRATRQNYEVVYATAITGTTLTVVRAQEGTSALAWLTGDFVFDGPTAGQQASFAQTGGNNTWTGTNSFNGGISVTGTAAVTGNVSATAGFSVPNTVPYQLTSTAGPFSALYCSSGNQVVVGASTLPLILLGSSGGNVFGIGQTQQTVIRNYNTNYQNNTNAPIMVSCATSSTGAGSMGIYVGGVEVSNSTATGSGVALCAWAIVPPGVTYQYATTGSVSGTATFTEWR</sequence>
<reference evidence="1 2" key="1">
    <citation type="submission" date="2020-04" db="EMBL/GenBank/DDBJ databases">
        <authorList>
            <person name="De Canck E."/>
        </authorList>
    </citation>
    <scope>NUCLEOTIDE SEQUENCE [LARGE SCALE GENOMIC DNA]</scope>
    <source>
        <strain evidence="1 2">LMG 22037</strain>
    </source>
</reference>